<dbReference type="eggNOG" id="ENOG50343X1">
    <property type="taxonomic scope" value="Bacteria"/>
</dbReference>
<dbReference type="STRING" id="258594.RPA3397"/>
<evidence type="ECO:0000313" key="2">
    <source>
        <dbReference type="EMBL" id="CAE28838.1"/>
    </source>
</evidence>
<feature type="transmembrane region" description="Helical" evidence="1">
    <location>
        <begin position="101"/>
        <end position="119"/>
    </location>
</feature>
<dbReference type="HOGENOM" id="CLU_1831526_0_0_5"/>
<sequence length="152" mass="16575">MIYYSIYFPIGGPMSRWVVPQRPGLKAEGKDDPDSPLSRVVKYIPTEIVSAYTIIFSSLVMLRLPPGQAKYGVLALMLMFLITTVVYVAKQTGGVVRRAHLIVSPVAFLAWSYPISSALLGELFLGAVALGLQAIVIALSIVIVPREPERSV</sequence>
<organism evidence="2">
    <name type="scientific">Rhodopseudomonas palustris (strain ATCC BAA-98 / CGA009)</name>
    <dbReference type="NCBI Taxonomy" id="258594"/>
    <lineage>
        <taxon>Bacteria</taxon>
        <taxon>Pseudomonadati</taxon>
        <taxon>Pseudomonadota</taxon>
        <taxon>Alphaproteobacteria</taxon>
        <taxon>Hyphomicrobiales</taxon>
        <taxon>Nitrobacteraceae</taxon>
        <taxon>Rhodopseudomonas</taxon>
    </lineage>
</organism>
<dbReference type="EMBL" id="BX572603">
    <property type="protein sequence ID" value="CAE28838.1"/>
    <property type="molecule type" value="Genomic_DNA"/>
</dbReference>
<feature type="transmembrane region" description="Helical" evidence="1">
    <location>
        <begin position="125"/>
        <end position="144"/>
    </location>
</feature>
<keyword evidence="1" id="KW-1133">Transmembrane helix</keyword>
<accession>Q6N4E2</accession>
<protein>
    <submittedName>
        <fullName evidence="2">Uncharacterized protein</fullName>
    </submittedName>
</protein>
<keyword evidence="1" id="KW-0812">Transmembrane</keyword>
<name>Q6N4E2_RHOPA</name>
<gene>
    <name evidence="2" type="ordered locus">RPA3397</name>
</gene>
<feature type="transmembrane region" description="Helical" evidence="1">
    <location>
        <begin position="71"/>
        <end position="89"/>
    </location>
</feature>
<reference evidence="2" key="1">
    <citation type="journal article" date="2004" name="Nat. Biotechnol.">
        <title>Complete genome sequence of the metabolically versatile photosynthetic bacterium Rhodopseudomonas palustris.</title>
        <authorList>
            <person name="Larimer F.W."/>
            <person name="Chain P."/>
            <person name="Hauser L."/>
            <person name="Lamerdin J."/>
            <person name="Malfatti S."/>
            <person name="Do L."/>
            <person name="Land M.L."/>
            <person name="Pelletier D.A."/>
            <person name="Beatty J.T."/>
            <person name="Lang A.S."/>
            <person name="Tabita F.R."/>
            <person name="Gibson J.L."/>
            <person name="Hanson T.E."/>
            <person name="Bobst C."/>
            <person name="Torres J.L."/>
            <person name="Peres C."/>
            <person name="Harrison F.H."/>
            <person name="Gibson J."/>
            <person name="Harwood C.S."/>
        </authorList>
    </citation>
    <scope>NUCLEOTIDE SEQUENCE [LARGE SCALE GENOMIC DNA]</scope>
    <source>
        <strain evidence="2">CGA009</strain>
    </source>
</reference>
<feature type="transmembrane region" description="Helical" evidence="1">
    <location>
        <begin position="48"/>
        <end position="65"/>
    </location>
</feature>
<keyword evidence="1" id="KW-0472">Membrane</keyword>
<evidence type="ECO:0000256" key="1">
    <source>
        <dbReference type="SAM" id="Phobius"/>
    </source>
</evidence>
<dbReference type="AlphaFoldDB" id="Q6N4E2"/>
<proteinExistence type="predicted"/>